<organism evidence="2 3">
    <name type="scientific">Rubripirellula lacrimiformis</name>
    <dbReference type="NCBI Taxonomy" id="1930273"/>
    <lineage>
        <taxon>Bacteria</taxon>
        <taxon>Pseudomonadati</taxon>
        <taxon>Planctomycetota</taxon>
        <taxon>Planctomycetia</taxon>
        <taxon>Pirellulales</taxon>
        <taxon>Pirellulaceae</taxon>
        <taxon>Rubripirellula</taxon>
    </lineage>
</organism>
<proteinExistence type="predicted"/>
<feature type="region of interest" description="Disordered" evidence="1">
    <location>
        <begin position="1"/>
        <end position="100"/>
    </location>
</feature>
<dbReference type="Proteomes" id="UP000318538">
    <property type="component" value="Chromosome"/>
</dbReference>
<gene>
    <name evidence="2" type="ORF">K227x_24390</name>
</gene>
<reference evidence="2 3" key="1">
    <citation type="submission" date="2019-02" db="EMBL/GenBank/DDBJ databases">
        <title>Deep-cultivation of Planctomycetes and their phenomic and genomic characterization uncovers novel biology.</title>
        <authorList>
            <person name="Wiegand S."/>
            <person name="Jogler M."/>
            <person name="Boedeker C."/>
            <person name="Pinto D."/>
            <person name="Vollmers J."/>
            <person name="Rivas-Marin E."/>
            <person name="Kohn T."/>
            <person name="Peeters S.H."/>
            <person name="Heuer A."/>
            <person name="Rast P."/>
            <person name="Oberbeckmann S."/>
            <person name="Bunk B."/>
            <person name="Jeske O."/>
            <person name="Meyerdierks A."/>
            <person name="Storesund J.E."/>
            <person name="Kallscheuer N."/>
            <person name="Luecker S."/>
            <person name="Lage O.M."/>
            <person name="Pohl T."/>
            <person name="Merkel B.J."/>
            <person name="Hornburger P."/>
            <person name="Mueller R.-W."/>
            <person name="Bruemmer F."/>
            <person name="Labrenz M."/>
            <person name="Spormann A.M."/>
            <person name="Op den Camp H."/>
            <person name="Overmann J."/>
            <person name="Amann R."/>
            <person name="Jetten M.S.M."/>
            <person name="Mascher T."/>
            <person name="Medema M.H."/>
            <person name="Devos D.P."/>
            <person name="Kaster A.-K."/>
            <person name="Ovreas L."/>
            <person name="Rohde M."/>
            <person name="Galperin M.Y."/>
            <person name="Jogler C."/>
        </authorList>
    </citation>
    <scope>NUCLEOTIDE SEQUENCE [LARGE SCALE GENOMIC DNA]</scope>
    <source>
        <strain evidence="2 3">K22_7</strain>
    </source>
</reference>
<keyword evidence="3" id="KW-1185">Reference proteome</keyword>
<name>A0A517NA95_9BACT</name>
<dbReference type="KEGG" id="rlc:K227x_24390"/>
<dbReference type="AlphaFoldDB" id="A0A517NA95"/>
<evidence type="ECO:0000313" key="2">
    <source>
        <dbReference type="EMBL" id="QDT04053.1"/>
    </source>
</evidence>
<feature type="compositionally biased region" description="Polar residues" evidence="1">
    <location>
        <begin position="49"/>
        <end position="66"/>
    </location>
</feature>
<accession>A0A517NA95</accession>
<evidence type="ECO:0000313" key="3">
    <source>
        <dbReference type="Proteomes" id="UP000318538"/>
    </source>
</evidence>
<sequence>MNWSGADKPCSKTMRRDASPKDLLSVSKPARKHAADEALALKRCRNGERNTAQSGTQQRLECSYTGSPLGPGHDRDQSLAKRSGRSCYDSTSKSDKPNYW</sequence>
<dbReference type="EMBL" id="CP036525">
    <property type="protein sequence ID" value="QDT04053.1"/>
    <property type="molecule type" value="Genomic_DNA"/>
</dbReference>
<evidence type="ECO:0000256" key="1">
    <source>
        <dbReference type="SAM" id="MobiDB-lite"/>
    </source>
</evidence>
<protein>
    <submittedName>
        <fullName evidence="2">Uncharacterized protein</fullName>
    </submittedName>
</protein>
<feature type="compositionally biased region" description="Basic and acidic residues" evidence="1">
    <location>
        <begin position="33"/>
        <end position="48"/>
    </location>
</feature>